<keyword evidence="3" id="KW-1185">Reference proteome</keyword>
<dbReference type="InterPro" id="IPR007074">
    <property type="entry name" value="LicD/FKTN/FKRP_NTP_transf"/>
</dbReference>
<protein>
    <recommendedName>
        <fullName evidence="1">LicD/FKTN/FKRP nucleotidyltransferase domain-containing protein</fullName>
    </recommendedName>
</protein>
<reference evidence="3" key="2">
    <citation type="submission" date="2023-06" db="EMBL/GenBank/DDBJ databases">
        <title>Pangenomics reveal diversification of enzyme families and niche specialization in globally abundant SAR202 bacteria.</title>
        <authorList>
            <person name="Saw J.H.W."/>
        </authorList>
    </citation>
    <scope>NUCLEOTIDE SEQUENCE [LARGE SCALE GENOMIC DNA]</scope>
    <source>
        <strain evidence="3">JH1073</strain>
    </source>
</reference>
<reference evidence="2 3" key="1">
    <citation type="submission" date="2019-11" db="EMBL/GenBank/DDBJ databases">
        <authorList>
            <person name="Cho J.-C."/>
        </authorList>
    </citation>
    <scope>NUCLEOTIDE SEQUENCE [LARGE SCALE GENOMIC DNA]</scope>
    <source>
        <strain evidence="2 3">JH1073</strain>
    </source>
</reference>
<dbReference type="PANTHER" id="PTHR43404">
    <property type="entry name" value="LIPOPOLYSACCHARIDE CHOLINEPHOSPHOTRANSFERASE LICD"/>
    <property type="match status" value="1"/>
</dbReference>
<feature type="domain" description="LicD/FKTN/FKRP nucleotidyltransferase" evidence="1">
    <location>
        <begin position="30"/>
        <end position="77"/>
    </location>
</feature>
<dbReference type="AlphaFoldDB" id="A0AAJ6CTJ0"/>
<evidence type="ECO:0000313" key="3">
    <source>
        <dbReference type="Proteomes" id="UP001219901"/>
    </source>
</evidence>
<name>A0AAJ6CTJ0_9CHLR</name>
<dbReference type="RefSeq" id="WP_342853249.1">
    <property type="nucleotide sequence ID" value="NZ_CP046147.1"/>
</dbReference>
<proteinExistence type="predicted"/>
<dbReference type="PANTHER" id="PTHR43404:SF1">
    <property type="entry name" value="MNN4P"/>
    <property type="match status" value="1"/>
</dbReference>
<gene>
    <name evidence="2" type="ORF">GKO48_08475</name>
</gene>
<dbReference type="InterPro" id="IPR052942">
    <property type="entry name" value="LPS_cholinephosphotransferase"/>
</dbReference>
<dbReference type="GO" id="GO:0009100">
    <property type="term" value="P:glycoprotein metabolic process"/>
    <property type="evidence" value="ECO:0007669"/>
    <property type="project" value="UniProtKB-ARBA"/>
</dbReference>
<dbReference type="Pfam" id="PF04991">
    <property type="entry name" value="LicD"/>
    <property type="match status" value="1"/>
</dbReference>
<dbReference type="Proteomes" id="UP001219901">
    <property type="component" value="Chromosome"/>
</dbReference>
<sequence>MGLNATLFEPMDMSVAEVLLKEAKQILNDLGIPFFLRHGTCLGAVRDGAFIPWDDDLDIGSVIGLHGLTDEIVEQAAVEFRKHGYSADVIDSELHISVDLKKDGIQMDWTCYRIIDGNIYQWPVLKIPASLHENLKEIEFLGTTFMVPNPPEEYFRLKYGDDWETPKEAGEFEQEVLDLMEDHSQLSDSNNPLRLANQRDEAQHTGSIKVVGFDGETVAGAEVTLAPTSVLTGLDKTNTNSEGYVYFRLPEEACYVVAVDLDGRKEILYLEELKPNVEYLYAPDPEHPIGRANALIAQ</sequence>
<dbReference type="EMBL" id="CP046147">
    <property type="protein sequence ID" value="WFG39652.1"/>
    <property type="molecule type" value="Genomic_DNA"/>
</dbReference>
<evidence type="ECO:0000259" key="1">
    <source>
        <dbReference type="Pfam" id="PF04991"/>
    </source>
</evidence>
<accession>A0AAJ6CTJ0</accession>
<organism evidence="2 3">
    <name type="scientific">Candidatus Lucifugimonas marina</name>
    <dbReference type="NCBI Taxonomy" id="3038979"/>
    <lineage>
        <taxon>Bacteria</taxon>
        <taxon>Bacillati</taxon>
        <taxon>Chloroflexota</taxon>
        <taxon>Dehalococcoidia</taxon>
        <taxon>SAR202 cluster</taxon>
        <taxon>Candidatus Lucifugimonadales</taxon>
        <taxon>Candidatus Lucifugimonadaceae</taxon>
        <taxon>Candidatus Lucifugimonas</taxon>
    </lineage>
</organism>
<evidence type="ECO:0000313" key="2">
    <source>
        <dbReference type="EMBL" id="WFG39652.1"/>
    </source>
</evidence>